<dbReference type="AlphaFoldDB" id="A0A0D2E170"/>
<dbReference type="EC" id="3.2.1.6" evidence="3"/>
<evidence type="ECO:0000256" key="7">
    <source>
        <dbReference type="SAM" id="Phobius"/>
    </source>
</evidence>
<evidence type="ECO:0000313" key="9">
    <source>
        <dbReference type="EMBL" id="KIW41514.1"/>
    </source>
</evidence>
<protein>
    <recommendedName>
        <fullName evidence="3">endo-1,3(4)-beta-glucanase</fullName>
        <ecNumber evidence="3">3.2.1.6</ecNumber>
    </recommendedName>
</protein>
<comment type="catalytic activity">
    <reaction evidence="1">
        <text>Endohydrolysis of (1-&gt;3)- or (1-&gt;4)-linkages in beta-D-glucans when the glucose residue whose reducing group is involved in the linkage to be hydrolyzed is itself substituted at C-3.</text>
        <dbReference type="EC" id="3.2.1.6"/>
    </reaction>
</comment>
<evidence type="ECO:0000256" key="2">
    <source>
        <dbReference type="ARBA" id="ARBA00006865"/>
    </source>
</evidence>
<dbReference type="OrthoDB" id="192832at2759"/>
<dbReference type="GO" id="GO:0052861">
    <property type="term" value="F:endo-1,3(4)-beta-glucanase activity"/>
    <property type="evidence" value="ECO:0007669"/>
    <property type="project" value="UniProtKB-EC"/>
</dbReference>
<evidence type="ECO:0000256" key="5">
    <source>
        <dbReference type="ARBA" id="ARBA00023295"/>
    </source>
</evidence>
<dbReference type="Pfam" id="PF26113">
    <property type="entry name" value="GH16_XgeA"/>
    <property type="match status" value="1"/>
</dbReference>
<keyword evidence="10" id="KW-1185">Reference proteome</keyword>
<keyword evidence="7" id="KW-0812">Transmembrane</keyword>
<feature type="transmembrane region" description="Helical" evidence="7">
    <location>
        <begin position="77"/>
        <end position="99"/>
    </location>
</feature>
<dbReference type="GO" id="GO:0009251">
    <property type="term" value="P:glucan catabolic process"/>
    <property type="evidence" value="ECO:0007669"/>
    <property type="project" value="TreeGrafter"/>
</dbReference>
<dbReference type="PROSITE" id="PS51762">
    <property type="entry name" value="GH16_2"/>
    <property type="match status" value="1"/>
</dbReference>
<dbReference type="InterPro" id="IPR000757">
    <property type="entry name" value="Beta-glucanase-like"/>
</dbReference>
<dbReference type="EMBL" id="KN847337">
    <property type="protein sequence ID" value="KIW41514.1"/>
    <property type="molecule type" value="Genomic_DNA"/>
</dbReference>
<sequence length="413" mass="45253">MSSAAAHSGDPYAGHGSQSGFGYSQNQPPPYMQPPDTPSRSSYYPSKTAATEQTSSGFYDRGMSTSRRNPKNWSRKCWIILAIVSIIVIVIVIVVAVVVTRENRYPNYSKLQYNLVDTFSGTNFFDNFDYFTGYDPAAGFVHYVDGPGSVALNLTYATATSAILRVDLSDTDTTTGRKSVRVTSKNTYNDGLFIFDVKHSPYGCSTWPALWLTDPSNWPTNGEIDVAEATNLAPDGNQVTLHTTKDCKMNVKRKEIGHSMSTNCLNSTDGDSGCGVQGSKATFGEEFNNNGGGIYAMELRDAGIRVWFFDRDNVPNDITTSPSNSTSVTPDPSTWPQALADFPSTDCDIGSHFRNQSIIANIDLCGDWAGQPKYYTEQSKCPGTCVDYVSNQPGSAYQNAYWEFGAFRVYQAS</sequence>
<dbReference type="CDD" id="cd02181">
    <property type="entry name" value="GH16_fungal_Lam16A_glucanase"/>
    <property type="match status" value="1"/>
</dbReference>
<dbReference type="PANTHER" id="PTHR10963:SF42">
    <property type="entry name" value="PUTATIVE (AFU_ORTHOLOGUE AFUA_5G02280)-RELATED"/>
    <property type="match status" value="1"/>
</dbReference>
<reference evidence="9 10" key="1">
    <citation type="submission" date="2015-01" db="EMBL/GenBank/DDBJ databases">
        <title>The Genome Sequence of Exophiala oligosperma CBS72588.</title>
        <authorList>
            <consortium name="The Broad Institute Genomics Platform"/>
            <person name="Cuomo C."/>
            <person name="de Hoog S."/>
            <person name="Gorbushina A."/>
            <person name="Stielow B."/>
            <person name="Teixiera M."/>
            <person name="Abouelleil A."/>
            <person name="Chapman S.B."/>
            <person name="Priest M."/>
            <person name="Young S.K."/>
            <person name="Wortman J."/>
            <person name="Nusbaum C."/>
            <person name="Birren B."/>
        </authorList>
    </citation>
    <scope>NUCLEOTIDE SEQUENCE [LARGE SCALE GENOMIC DNA]</scope>
    <source>
        <strain evidence="9 10">CBS 72588</strain>
    </source>
</reference>
<evidence type="ECO:0000256" key="4">
    <source>
        <dbReference type="ARBA" id="ARBA00022801"/>
    </source>
</evidence>
<dbReference type="InterPro" id="IPR050546">
    <property type="entry name" value="Glycosyl_Hydrlase_16"/>
</dbReference>
<feature type="compositionally biased region" description="Polar residues" evidence="6">
    <location>
        <begin position="39"/>
        <end position="67"/>
    </location>
</feature>
<gene>
    <name evidence="9" type="ORF">PV06_07064</name>
</gene>
<evidence type="ECO:0000256" key="6">
    <source>
        <dbReference type="SAM" id="MobiDB-lite"/>
    </source>
</evidence>
<evidence type="ECO:0000256" key="1">
    <source>
        <dbReference type="ARBA" id="ARBA00000124"/>
    </source>
</evidence>
<dbReference type="HOGENOM" id="CLU_016972_1_0_1"/>
<keyword evidence="5" id="KW-0326">Glycosidase</keyword>
<feature type="region of interest" description="Disordered" evidence="6">
    <location>
        <begin position="1"/>
        <end position="70"/>
    </location>
</feature>
<keyword evidence="7" id="KW-0472">Membrane</keyword>
<dbReference type="FunFam" id="2.60.120.200:FF:000114">
    <property type="entry name" value="Probable endo-1,3(4)-beta-glucanase NFIA_089530"/>
    <property type="match status" value="1"/>
</dbReference>
<evidence type="ECO:0000256" key="3">
    <source>
        <dbReference type="ARBA" id="ARBA00012599"/>
    </source>
</evidence>
<comment type="similarity">
    <text evidence="2">Belongs to the glycosyl hydrolase 16 family.</text>
</comment>
<dbReference type="STRING" id="215243.A0A0D2E170"/>
<organism evidence="9 10">
    <name type="scientific">Exophiala oligosperma</name>
    <dbReference type="NCBI Taxonomy" id="215243"/>
    <lineage>
        <taxon>Eukaryota</taxon>
        <taxon>Fungi</taxon>
        <taxon>Dikarya</taxon>
        <taxon>Ascomycota</taxon>
        <taxon>Pezizomycotina</taxon>
        <taxon>Eurotiomycetes</taxon>
        <taxon>Chaetothyriomycetidae</taxon>
        <taxon>Chaetothyriales</taxon>
        <taxon>Herpotrichiellaceae</taxon>
        <taxon>Exophiala</taxon>
    </lineage>
</organism>
<feature type="domain" description="GH16" evidence="8">
    <location>
        <begin position="106"/>
        <end position="377"/>
    </location>
</feature>
<evidence type="ECO:0000313" key="10">
    <source>
        <dbReference type="Proteomes" id="UP000053342"/>
    </source>
</evidence>
<accession>A0A0D2E170</accession>
<dbReference type="RefSeq" id="XP_016261730.1">
    <property type="nucleotide sequence ID" value="XM_016408250.1"/>
</dbReference>
<dbReference type="VEuPathDB" id="FungiDB:PV06_07064"/>
<proteinExistence type="inferred from homology"/>
<keyword evidence="7" id="KW-1133">Transmembrane helix</keyword>
<name>A0A0D2E170_9EURO</name>
<dbReference type="SUPFAM" id="SSF49899">
    <property type="entry name" value="Concanavalin A-like lectins/glucanases"/>
    <property type="match status" value="1"/>
</dbReference>
<dbReference type="PANTHER" id="PTHR10963">
    <property type="entry name" value="GLYCOSYL HYDROLASE-RELATED"/>
    <property type="match status" value="1"/>
</dbReference>
<dbReference type="Gene3D" id="2.60.120.200">
    <property type="match status" value="1"/>
</dbReference>
<dbReference type="Proteomes" id="UP000053342">
    <property type="component" value="Unassembled WGS sequence"/>
</dbReference>
<dbReference type="InterPro" id="IPR013320">
    <property type="entry name" value="ConA-like_dom_sf"/>
</dbReference>
<feature type="compositionally biased region" description="Pro residues" evidence="6">
    <location>
        <begin position="27"/>
        <end position="37"/>
    </location>
</feature>
<dbReference type="GeneID" id="27359138"/>
<keyword evidence="4" id="KW-0378">Hydrolase</keyword>
<evidence type="ECO:0000259" key="8">
    <source>
        <dbReference type="PROSITE" id="PS51762"/>
    </source>
</evidence>